<dbReference type="Pfam" id="PF20149">
    <property type="entry name" value="DUF6532"/>
    <property type="match status" value="1"/>
</dbReference>
<keyword evidence="4" id="KW-1185">Reference proteome</keyword>
<dbReference type="Proteomes" id="UP000683000">
    <property type="component" value="Unassembled WGS sequence"/>
</dbReference>
<feature type="compositionally biased region" description="Basic residues" evidence="1">
    <location>
        <begin position="38"/>
        <end position="47"/>
    </location>
</feature>
<dbReference type="EMBL" id="JAGFBS010000028">
    <property type="protein sequence ID" value="KAG6372363.1"/>
    <property type="molecule type" value="Genomic_DNA"/>
</dbReference>
<proteinExistence type="predicted"/>
<dbReference type="AlphaFoldDB" id="A0A8I3A6U6"/>
<organism evidence="3 4">
    <name type="scientific">Boletus reticuloceps</name>
    <dbReference type="NCBI Taxonomy" id="495285"/>
    <lineage>
        <taxon>Eukaryota</taxon>
        <taxon>Fungi</taxon>
        <taxon>Dikarya</taxon>
        <taxon>Basidiomycota</taxon>
        <taxon>Agaricomycotina</taxon>
        <taxon>Agaricomycetes</taxon>
        <taxon>Agaricomycetidae</taxon>
        <taxon>Boletales</taxon>
        <taxon>Boletineae</taxon>
        <taxon>Boletaceae</taxon>
        <taxon>Boletoideae</taxon>
        <taxon>Boletus</taxon>
    </lineage>
</organism>
<accession>A0A8I3A6U6</accession>
<dbReference type="InterPro" id="IPR045341">
    <property type="entry name" value="DUF6532"/>
</dbReference>
<name>A0A8I3A6U6_9AGAM</name>
<evidence type="ECO:0000313" key="4">
    <source>
        <dbReference type="Proteomes" id="UP000683000"/>
    </source>
</evidence>
<gene>
    <name evidence="3" type="ORF">JVT61DRAFT_7803</name>
</gene>
<feature type="domain" description="DUF6532" evidence="2">
    <location>
        <begin position="107"/>
        <end position="307"/>
    </location>
</feature>
<protein>
    <recommendedName>
        <fullName evidence="2">DUF6532 domain-containing protein</fullName>
    </recommendedName>
</protein>
<reference evidence="3" key="1">
    <citation type="submission" date="2021-03" db="EMBL/GenBank/DDBJ databases">
        <title>Evolutionary innovations through gain and loss of genes in the ectomycorrhizal Boletales.</title>
        <authorList>
            <person name="Wu G."/>
            <person name="Miyauchi S."/>
            <person name="Morin E."/>
            <person name="Yang Z.-L."/>
            <person name="Xu J."/>
            <person name="Martin F.M."/>
        </authorList>
    </citation>
    <scope>NUCLEOTIDE SEQUENCE</scope>
    <source>
        <strain evidence="3">BR01</strain>
    </source>
</reference>
<feature type="region of interest" description="Disordered" evidence="1">
    <location>
        <begin position="12"/>
        <end position="84"/>
    </location>
</feature>
<comment type="caution">
    <text evidence="3">The sequence shown here is derived from an EMBL/GenBank/DDBJ whole genome shotgun (WGS) entry which is preliminary data.</text>
</comment>
<dbReference type="OrthoDB" id="2679038at2759"/>
<feature type="compositionally biased region" description="Basic and acidic residues" evidence="1">
    <location>
        <begin position="48"/>
        <end position="73"/>
    </location>
</feature>
<evidence type="ECO:0000313" key="3">
    <source>
        <dbReference type="EMBL" id="KAG6372363.1"/>
    </source>
</evidence>
<evidence type="ECO:0000256" key="1">
    <source>
        <dbReference type="SAM" id="MobiDB-lite"/>
    </source>
</evidence>
<evidence type="ECO:0000259" key="2">
    <source>
        <dbReference type="Pfam" id="PF20149"/>
    </source>
</evidence>
<sequence>MQAGVAYDVLQRHYTTNRRHRSPSPTYLDNVGDEGVHRASKKRRNHKDRQEREVEQVHRSEHEDNRGRDECEGQSKQQVASKKTKAAADDTKLLYYPRQWRSLLDLAKARMRLHLAAEDAFPKLEVAVGGQCLEILHEVMAHYSLQKWELEPDIYPEHQEGMCRLLFNDTQMFCSDLKKEVAKNLRVNYNIQPLPNAVKENEQQTEIKKQANKLLSTAAYLQGDGKASNFAHLGLQRPCLLFFYSNSKKVLRQFPEFQPHVPYKALALVAAIVYGLLDALRKYGDDKLAFENTSWSTIQDAQQEFLQWLDELCTHEYHGPKLNAMLEDWAKLGMMGYKTNVSVTTCARNEFAMVLD</sequence>